<feature type="domain" description="Metallo-beta-lactamase" evidence="1">
    <location>
        <begin position="6"/>
        <end position="194"/>
    </location>
</feature>
<proteinExistence type="predicted"/>
<dbReference type="EMBL" id="FNRL01000034">
    <property type="protein sequence ID" value="SEB06166.1"/>
    <property type="molecule type" value="Genomic_DNA"/>
</dbReference>
<dbReference type="InterPro" id="IPR050114">
    <property type="entry name" value="UPF0173_UPF0282_UlaG_hydrolase"/>
</dbReference>
<dbReference type="AlphaFoldDB" id="A0A1H4G969"/>
<dbReference type="PANTHER" id="PTHR43546">
    <property type="entry name" value="UPF0173 METAL-DEPENDENT HYDROLASE MJ1163-RELATED"/>
    <property type="match status" value="1"/>
</dbReference>
<evidence type="ECO:0000259" key="1">
    <source>
        <dbReference type="SMART" id="SM00849"/>
    </source>
</evidence>
<evidence type="ECO:0000313" key="2">
    <source>
        <dbReference type="EMBL" id="SEB06166.1"/>
    </source>
</evidence>
<dbReference type="InterPro" id="IPR036866">
    <property type="entry name" value="RibonucZ/Hydroxyglut_hydro"/>
</dbReference>
<dbReference type="SUPFAM" id="SSF56281">
    <property type="entry name" value="Metallo-hydrolase/oxidoreductase"/>
    <property type="match status" value="1"/>
</dbReference>
<dbReference type="OrthoDB" id="9805728at2"/>
<dbReference type="SMART" id="SM00849">
    <property type="entry name" value="Lactamase_B"/>
    <property type="match status" value="1"/>
</dbReference>
<evidence type="ECO:0000313" key="3">
    <source>
        <dbReference type="Proteomes" id="UP000199656"/>
    </source>
</evidence>
<sequence length="247" mass="27510">MKVQRLGWAGIKITAHQQTILIDAVEHFDRGKFLLDTPDASYKFSDNTKADIVLITHLHKDHYDAELIRKVLKPGGKFIVSDEIAGDIKADGFNDFTSLQLNETFSVNNITITPVFAMDGTGDKQVSWVIEDGTHRILHGGDTIWHNQFWAIGRQYNSFDAVFLPVNGATMYFLKPFSPIPATLTPIQAVSAAHLVNASTLVPIHYGFNKTGLYEEFPDVVPTLKKEAAAQNVMLKLLQAGESIEWN</sequence>
<dbReference type="Proteomes" id="UP000199656">
    <property type="component" value="Unassembled WGS sequence"/>
</dbReference>
<dbReference type="Gene3D" id="3.60.15.10">
    <property type="entry name" value="Ribonuclease Z/Hydroxyacylglutathione hydrolase-like"/>
    <property type="match status" value="1"/>
</dbReference>
<gene>
    <name evidence="2" type="ORF">SAMN05660909_05080</name>
</gene>
<dbReference type="Pfam" id="PF12706">
    <property type="entry name" value="Lactamase_B_2"/>
    <property type="match status" value="1"/>
</dbReference>
<name>A0A1H4G969_9BACT</name>
<reference evidence="3" key="1">
    <citation type="submission" date="2016-10" db="EMBL/GenBank/DDBJ databases">
        <authorList>
            <person name="Varghese N."/>
            <person name="Submissions S."/>
        </authorList>
    </citation>
    <scope>NUCLEOTIDE SEQUENCE [LARGE SCALE GENOMIC DNA]</scope>
    <source>
        <strain evidence="3">DSM 23920</strain>
    </source>
</reference>
<dbReference type="InterPro" id="IPR001279">
    <property type="entry name" value="Metallo-B-lactamas"/>
</dbReference>
<dbReference type="PANTHER" id="PTHR43546:SF3">
    <property type="entry name" value="UPF0173 METAL-DEPENDENT HYDROLASE MJ1163"/>
    <property type="match status" value="1"/>
</dbReference>
<organism evidence="2 3">
    <name type="scientific">Chitinophaga terrae</name>
    <name type="common">ex Kim and Jung 2007</name>
    <dbReference type="NCBI Taxonomy" id="408074"/>
    <lineage>
        <taxon>Bacteria</taxon>
        <taxon>Pseudomonadati</taxon>
        <taxon>Bacteroidota</taxon>
        <taxon>Chitinophagia</taxon>
        <taxon>Chitinophagales</taxon>
        <taxon>Chitinophagaceae</taxon>
        <taxon>Chitinophaga</taxon>
    </lineage>
</organism>
<protein>
    <submittedName>
        <fullName evidence="2">L-ascorbate metabolism protein UlaG, beta-lactamase superfamily</fullName>
    </submittedName>
</protein>
<keyword evidence="3" id="KW-1185">Reference proteome</keyword>
<dbReference type="STRING" id="408074.SAMN05660909_05080"/>
<dbReference type="RefSeq" id="WP_089765382.1">
    <property type="nucleotide sequence ID" value="NZ_BKAT01000056.1"/>
</dbReference>
<accession>A0A1H4G969</accession>